<protein>
    <submittedName>
        <fullName evidence="1">Uncharacterized protein</fullName>
    </submittedName>
</protein>
<reference evidence="1 2" key="1">
    <citation type="journal article" date="2021" name="Elife">
        <title>Chloroplast acquisition without the gene transfer in kleptoplastic sea slugs, Plakobranchus ocellatus.</title>
        <authorList>
            <person name="Maeda T."/>
            <person name="Takahashi S."/>
            <person name="Yoshida T."/>
            <person name="Shimamura S."/>
            <person name="Takaki Y."/>
            <person name="Nagai Y."/>
            <person name="Toyoda A."/>
            <person name="Suzuki Y."/>
            <person name="Arimoto A."/>
            <person name="Ishii H."/>
            <person name="Satoh N."/>
            <person name="Nishiyama T."/>
            <person name="Hasebe M."/>
            <person name="Maruyama T."/>
            <person name="Minagawa J."/>
            <person name="Obokata J."/>
            <person name="Shigenobu S."/>
        </authorList>
    </citation>
    <scope>NUCLEOTIDE SEQUENCE [LARGE SCALE GENOMIC DNA]</scope>
</reference>
<organism evidence="1 2">
    <name type="scientific">Plakobranchus ocellatus</name>
    <dbReference type="NCBI Taxonomy" id="259542"/>
    <lineage>
        <taxon>Eukaryota</taxon>
        <taxon>Metazoa</taxon>
        <taxon>Spiralia</taxon>
        <taxon>Lophotrochozoa</taxon>
        <taxon>Mollusca</taxon>
        <taxon>Gastropoda</taxon>
        <taxon>Heterobranchia</taxon>
        <taxon>Euthyneura</taxon>
        <taxon>Panpulmonata</taxon>
        <taxon>Sacoglossa</taxon>
        <taxon>Placobranchoidea</taxon>
        <taxon>Plakobranchidae</taxon>
        <taxon>Plakobranchus</taxon>
    </lineage>
</organism>
<dbReference type="Proteomes" id="UP000735302">
    <property type="component" value="Unassembled WGS sequence"/>
</dbReference>
<comment type="caution">
    <text evidence="1">The sequence shown here is derived from an EMBL/GenBank/DDBJ whole genome shotgun (WGS) entry which is preliminary data.</text>
</comment>
<sequence length="99" mass="10937">MEIQTKDAHGFCPSLGFKGINYGLGSIYDSIFNRAHNAISGIYDSEYHSPGYRWCSKPIQVNISETPKSSQAGFPGACYIAGPNQSPKRAKYEIYCAKH</sequence>
<keyword evidence="2" id="KW-1185">Reference proteome</keyword>
<name>A0AAV3YBL2_9GAST</name>
<gene>
    <name evidence="1" type="ORF">PoB_000639000</name>
</gene>
<accession>A0AAV3YBL2</accession>
<proteinExistence type="predicted"/>
<dbReference type="AlphaFoldDB" id="A0AAV3YBL2"/>
<evidence type="ECO:0000313" key="2">
    <source>
        <dbReference type="Proteomes" id="UP000735302"/>
    </source>
</evidence>
<evidence type="ECO:0000313" key="1">
    <source>
        <dbReference type="EMBL" id="GFN79884.1"/>
    </source>
</evidence>
<dbReference type="EMBL" id="BLXT01000744">
    <property type="protein sequence ID" value="GFN79884.1"/>
    <property type="molecule type" value="Genomic_DNA"/>
</dbReference>